<evidence type="ECO:0000313" key="2">
    <source>
        <dbReference type="Proteomes" id="UP000194137"/>
    </source>
</evidence>
<dbReference type="RefSeq" id="WP_086085960.1">
    <property type="nucleotide sequence ID" value="NZ_CP021112.1"/>
</dbReference>
<organism evidence="1 2">
    <name type="scientific">Pseudorhodoplanes sinuspersici</name>
    <dbReference type="NCBI Taxonomy" id="1235591"/>
    <lineage>
        <taxon>Bacteria</taxon>
        <taxon>Pseudomonadati</taxon>
        <taxon>Pseudomonadota</taxon>
        <taxon>Alphaproteobacteria</taxon>
        <taxon>Hyphomicrobiales</taxon>
        <taxon>Pseudorhodoplanes</taxon>
    </lineage>
</organism>
<keyword evidence="2" id="KW-1185">Reference proteome</keyword>
<accession>A0A1W6ZJX6</accession>
<dbReference type="OrthoDB" id="3697643at2"/>
<proteinExistence type="predicted"/>
<name>A0A1W6ZJX6_9HYPH</name>
<dbReference type="Proteomes" id="UP000194137">
    <property type="component" value="Chromosome"/>
</dbReference>
<reference evidence="1 2" key="1">
    <citation type="submission" date="2017-05" db="EMBL/GenBank/DDBJ databases">
        <title>Full genome sequence of Pseudorhodoplanes sinuspersici.</title>
        <authorList>
            <person name="Dastgheib S.M.M."/>
            <person name="Shavandi M."/>
            <person name="Tirandaz H."/>
        </authorList>
    </citation>
    <scope>NUCLEOTIDE SEQUENCE [LARGE SCALE GENOMIC DNA]</scope>
    <source>
        <strain evidence="1 2">RIPI110</strain>
    </source>
</reference>
<dbReference type="InterPro" id="IPR023393">
    <property type="entry name" value="START-like_dom_sf"/>
</dbReference>
<evidence type="ECO:0000313" key="1">
    <source>
        <dbReference type="EMBL" id="ARP97641.1"/>
    </source>
</evidence>
<dbReference type="EMBL" id="CP021112">
    <property type="protein sequence ID" value="ARP97641.1"/>
    <property type="molecule type" value="Genomic_DNA"/>
</dbReference>
<gene>
    <name evidence="1" type="ORF">CAK95_00040</name>
</gene>
<sequence length="155" mass="17368">MIYVSKEVPANAPGQQRLSRSDIWRGLVMKAENALPFVPGMAKCDVISRSGNSIVRDIVFRGEDARERITLYPEEKVVFVRESGNVDGFIVNEILGDDDNLRLRFSFALQLVDAPSDSTQEQEFRAIMERDYLKAVDATLGAIRQMVADPRYAAA</sequence>
<dbReference type="KEGG" id="psin:CAK95_00040"/>
<dbReference type="STRING" id="1235591.CAK95_00040"/>
<dbReference type="Gene3D" id="3.30.530.20">
    <property type="match status" value="1"/>
</dbReference>
<protein>
    <submittedName>
        <fullName evidence="1">Uncharacterized protein</fullName>
    </submittedName>
</protein>
<dbReference type="Pfam" id="PF08982">
    <property type="entry name" value="AtaL"/>
    <property type="match status" value="1"/>
</dbReference>
<dbReference type="SUPFAM" id="SSF55961">
    <property type="entry name" value="Bet v1-like"/>
    <property type="match status" value="1"/>
</dbReference>
<dbReference type="AlphaFoldDB" id="A0A1W6ZJX6"/>
<dbReference type="InterPro" id="IPR015075">
    <property type="entry name" value="AtaL"/>
</dbReference>